<name>A0AC35G827_9BILA</name>
<organism evidence="1 2">
    <name type="scientific">Panagrolaimus sp. PS1159</name>
    <dbReference type="NCBI Taxonomy" id="55785"/>
    <lineage>
        <taxon>Eukaryota</taxon>
        <taxon>Metazoa</taxon>
        <taxon>Ecdysozoa</taxon>
        <taxon>Nematoda</taxon>
        <taxon>Chromadorea</taxon>
        <taxon>Rhabditida</taxon>
        <taxon>Tylenchina</taxon>
        <taxon>Panagrolaimomorpha</taxon>
        <taxon>Panagrolaimoidea</taxon>
        <taxon>Panagrolaimidae</taxon>
        <taxon>Panagrolaimus</taxon>
    </lineage>
</organism>
<sequence>YGLKACFEENDEDGEVMKMTLALYGTSAQSLNIHGNFAFYIKSADFSTKYENAFNASDSDKVYMRYCYYGEEDDEGGSDKVYMRYCYYGDEDDEGDKLTQPSWTREICTKNDLFNPEKKFIADEHLVVGMRGMLLIDSSSHFKDLYAGDDDSDEEAPKSLADYLWKSDDKDFEIYIGKKDATMTSITVHKCVLSSRSKVFERMIKTDMKENRDGRVFIEDFDSDTVEAAVEYFYDQGCDPFTNSLTSAFSLLQFAEKYDIKDLKDEIVMRLVKEKLLPEHVVEISNAAIISNSPTLRDFCSDALLIFMRHGIQVDNIDDLDEEFSKGLFKKAFSGKYDFSEKIYNEKVDSW</sequence>
<evidence type="ECO:0000313" key="2">
    <source>
        <dbReference type="WBParaSite" id="PS1159_v2.g2671.t2"/>
    </source>
</evidence>
<dbReference type="Proteomes" id="UP000887580">
    <property type="component" value="Unplaced"/>
</dbReference>
<proteinExistence type="predicted"/>
<reference evidence="2" key="1">
    <citation type="submission" date="2022-11" db="UniProtKB">
        <authorList>
            <consortium name="WormBaseParasite"/>
        </authorList>
    </citation>
    <scope>IDENTIFICATION</scope>
</reference>
<accession>A0AC35G827</accession>
<protein>
    <submittedName>
        <fullName evidence="2">BTB domain-containing protein</fullName>
    </submittedName>
</protein>
<evidence type="ECO:0000313" key="1">
    <source>
        <dbReference type="Proteomes" id="UP000887580"/>
    </source>
</evidence>
<dbReference type="WBParaSite" id="PS1159_v2.g2671.t2">
    <property type="protein sequence ID" value="PS1159_v2.g2671.t2"/>
    <property type="gene ID" value="PS1159_v2.g2671"/>
</dbReference>